<organism evidence="2 3">
    <name type="scientific">Aromatoleum anaerobium</name>
    <dbReference type="NCBI Taxonomy" id="182180"/>
    <lineage>
        <taxon>Bacteria</taxon>
        <taxon>Pseudomonadati</taxon>
        <taxon>Pseudomonadota</taxon>
        <taxon>Betaproteobacteria</taxon>
        <taxon>Rhodocyclales</taxon>
        <taxon>Rhodocyclaceae</taxon>
        <taxon>Aromatoleum</taxon>
    </lineage>
</organism>
<gene>
    <name evidence="2" type="ORF">GO606_18810</name>
</gene>
<comment type="caution">
    <text evidence="2">The sequence shown here is derived from an EMBL/GenBank/DDBJ whole genome shotgun (WGS) entry which is preliminary data.</text>
</comment>
<evidence type="ECO:0000256" key="1">
    <source>
        <dbReference type="SAM" id="MobiDB-lite"/>
    </source>
</evidence>
<feature type="region of interest" description="Disordered" evidence="1">
    <location>
        <begin position="76"/>
        <end position="120"/>
    </location>
</feature>
<evidence type="ECO:0000313" key="3">
    <source>
        <dbReference type="Proteomes" id="UP000615989"/>
    </source>
</evidence>
<keyword evidence="3" id="KW-1185">Reference proteome</keyword>
<feature type="compositionally biased region" description="Basic and acidic residues" evidence="1">
    <location>
        <begin position="105"/>
        <end position="120"/>
    </location>
</feature>
<reference evidence="2" key="1">
    <citation type="submission" date="2019-12" db="EMBL/GenBank/DDBJ databases">
        <title>Comparative genomics gives insights into the taxonomy of the Azoarcus-Aromatoleum group and reveals separate origins of nif in the plant-associated Azoarcus and non-plant-associated Aromatoleum sub-groups.</title>
        <authorList>
            <person name="Lafos M."/>
            <person name="Maluk M."/>
            <person name="Batista M."/>
            <person name="Junghare M."/>
            <person name="Carmona M."/>
            <person name="Faoro H."/>
            <person name="Cruz L.M."/>
            <person name="Battistoni F."/>
            <person name="De Souza E."/>
            <person name="Pedrosa F."/>
            <person name="Chen W.-M."/>
            <person name="Poole P.S."/>
            <person name="Dixon R.A."/>
            <person name="James E.K."/>
        </authorList>
    </citation>
    <scope>NUCLEOTIDE SEQUENCE</scope>
    <source>
        <strain evidence="2">LuFRes1</strain>
    </source>
</reference>
<name>A0ABX1PQA5_9RHOO</name>
<dbReference type="Proteomes" id="UP000615989">
    <property type="component" value="Unassembled WGS sequence"/>
</dbReference>
<sequence>MNVVHINTHPARLRPGEMAIHREHGWVEILERTGTLLRIRWIDCSLVAPDALEPDEIDGEVLTVWEDWVGCDSLKPMPRPSIHGEPVAQTPLDLATRRPTRGRQRHETSAKPGHEAPPHR</sequence>
<accession>A0ABX1PQA5</accession>
<proteinExistence type="predicted"/>
<dbReference type="RefSeq" id="WP_169120112.1">
    <property type="nucleotide sequence ID" value="NZ_WTVG02000033.1"/>
</dbReference>
<dbReference type="EMBL" id="WTVG01000087">
    <property type="protein sequence ID" value="NMG26724.1"/>
    <property type="molecule type" value="Genomic_DNA"/>
</dbReference>
<evidence type="ECO:0000313" key="2">
    <source>
        <dbReference type="EMBL" id="NMG26724.1"/>
    </source>
</evidence>
<protein>
    <submittedName>
        <fullName evidence="2">Uncharacterized protein</fullName>
    </submittedName>
</protein>